<evidence type="ECO:0000313" key="6">
    <source>
        <dbReference type="EMBL" id="KAH9525995.1"/>
    </source>
</evidence>
<reference evidence="6" key="1">
    <citation type="submission" date="2013-05" db="EMBL/GenBank/DDBJ databases">
        <authorList>
            <person name="Yim A.K.Y."/>
            <person name="Chan T.F."/>
            <person name="Ji K.M."/>
            <person name="Liu X.Y."/>
            <person name="Zhou J.W."/>
            <person name="Li R.Q."/>
            <person name="Yang K.Y."/>
            <person name="Li J."/>
            <person name="Li M."/>
            <person name="Law P.T.W."/>
            <person name="Wu Y.L."/>
            <person name="Cai Z.L."/>
            <person name="Qin H."/>
            <person name="Bao Y."/>
            <person name="Leung R.K.K."/>
            <person name="Ng P.K.S."/>
            <person name="Zou J."/>
            <person name="Zhong X.J."/>
            <person name="Ran P.X."/>
            <person name="Zhong N.S."/>
            <person name="Liu Z.G."/>
            <person name="Tsui S.K.W."/>
        </authorList>
    </citation>
    <scope>NUCLEOTIDE SEQUENCE</scope>
    <source>
        <strain evidence="6">Derf</strain>
        <tissue evidence="6">Whole organism</tissue>
    </source>
</reference>
<comment type="subcellular location">
    <subcellularLocation>
        <location evidence="3">Nucleus</location>
    </subcellularLocation>
</comment>
<dbReference type="SMART" id="SM00339">
    <property type="entry name" value="FH"/>
    <property type="match status" value="1"/>
</dbReference>
<dbReference type="GO" id="GO:0009653">
    <property type="term" value="P:anatomical structure morphogenesis"/>
    <property type="evidence" value="ECO:0007669"/>
    <property type="project" value="TreeGrafter"/>
</dbReference>
<dbReference type="PROSITE" id="PS00657">
    <property type="entry name" value="FORK_HEAD_1"/>
    <property type="match status" value="1"/>
</dbReference>
<dbReference type="GO" id="GO:0000981">
    <property type="term" value="F:DNA-binding transcription factor activity, RNA polymerase II-specific"/>
    <property type="evidence" value="ECO:0007669"/>
    <property type="project" value="TreeGrafter"/>
</dbReference>
<protein>
    <submittedName>
        <fullName evidence="6">Sequence-specific DNA binding</fullName>
    </submittedName>
</protein>
<keyword evidence="1 3" id="KW-0238">DNA-binding</keyword>
<dbReference type="InterPro" id="IPR001766">
    <property type="entry name" value="Fork_head_dom"/>
</dbReference>
<feature type="compositionally biased region" description="Acidic residues" evidence="4">
    <location>
        <begin position="60"/>
        <end position="70"/>
    </location>
</feature>
<dbReference type="EMBL" id="ASGP02000001">
    <property type="protein sequence ID" value="KAH9525995.1"/>
    <property type="molecule type" value="Genomic_DNA"/>
</dbReference>
<feature type="DNA-binding region" description="Fork-head" evidence="3">
    <location>
        <begin position="99"/>
        <end position="179"/>
    </location>
</feature>
<dbReference type="InterPro" id="IPR036390">
    <property type="entry name" value="WH_DNA-bd_sf"/>
</dbReference>
<comment type="caution">
    <text evidence="6">The sequence shown here is derived from an EMBL/GenBank/DDBJ whole genome shotgun (WGS) entry which is preliminary data.</text>
</comment>
<feature type="compositionally biased region" description="Polar residues" evidence="4">
    <location>
        <begin position="41"/>
        <end position="50"/>
    </location>
</feature>
<dbReference type="Pfam" id="PF00250">
    <property type="entry name" value="Forkhead"/>
    <property type="match status" value="1"/>
</dbReference>
<feature type="region of interest" description="Disordered" evidence="4">
    <location>
        <begin position="410"/>
        <end position="463"/>
    </location>
</feature>
<proteinExistence type="predicted"/>
<gene>
    <name evidence="6" type="primary">Foxd3</name>
    <name evidence="6" type="ORF">DERF_000115</name>
</gene>
<sequence>MMNPLLYASAAQQLSETVRQQMEIMQQINIQKNHHHHHHTNNFLNGIPQHNNNNNRTTTTDDDDDDDDISDEHNDSSSGSTKKSKTDGKKSTKKSSTVKPPFSYIALITMAILQSPGKKLTLSEKYPMWQNSIRHNLSLNDCFVKIPREPGNPGKGNYWTLDPASEDMFENGSFLRRRKRFKRQHLDLLQAYAACPIAAFGPAAAAAAAAAAASVVHDTYRQQAIAAAAAAILNGTTSTTARNGNSHHHHHPILNPYHTILNHMTPTTFQAANRTASIDSLDPMSTYNMARTTTNMPPLSSSSSSSSANISSTNDNYILSQISNIPIACPSSSASSSSPSSQSSSLNNGSNHHNHLNNHQSPSPSGTLTPVSLIGSSCSPGLNNGINNDPSSMISINNKEKNHRTKFTINDIIGSDGSNESQESNSVKRPRIEQQQPNNDHIKSSDQESAGNMLSRMASRHYQ</sequence>
<dbReference type="Proteomes" id="UP000790347">
    <property type="component" value="Unassembled WGS sequence"/>
</dbReference>
<evidence type="ECO:0000256" key="2">
    <source>
        <dbReference type="ARBA" id="ARBA00023242"/>
    </source>
</evidence>
<dbReference type="PANTHER" id="PTHR11829">
    <property type="entry name" value="FORKHEAD BOX PROTEIN"/>
    <property type="match status" value="1"/>
</dbReference>
<dbReference type="PROSITE" id="PS00658">
    <property type="entry name" value="FORK_HEAD_2"/>
    <property type="match status" value="1"/>
</dbReference>
<evidence type="ECO:0000256" key="4">
    <source>
        <dbReference type="SAM" id="MobiDB-lite"/>
    </source>
</evidence>
<dbReference type="SUPFAM" id="SSF46785">
    <property type="entry name" value="Winged helix' DNA-binding domain"/>
    <property type="match status" value="1"/>
</dbReference>
<dbReference type="InterPro" id="IPR030456">
    <property type="entry name" value="TF_fork_head_CS_2"/>
</dbReference>
<dbReference type="PROSITE" id="PS50039">
    <property type="entry name" value="FORK_HEAD_3"/>
    <property type="match status" value="1"/>
</dbReference>
<dbReference type="GO" id="GO:0030154">
    <property type="term" value="P:cell differentiation"/>
    <property type="evidence" value="ECO:0007669"/>
    <property type="project" value="TreeGrafter"/>
</dbReference>
<evidence type="ECO:0000256" key="1">
    <source>
        <dbReference type="ARBA" id="ARBA00023125"/>
    </source>
</evidence>
<feature type="compositionally biased region" description="Low complexity" evidence="4">
    <location>
        <begin position="300"/>
        <end position="311"/>
    </location>
</feature>
<organism evidence="6 7">
    <name type="scientific">Dermatophagoides farinae</name>
    <name type="common">American house dust mite</name>
    <dbReference type="NCBI Taxonomy" id="6954"/>
    <lineage>
        <taxon>Eukaryota</taxon>
        <taxon>Metazoa</taxon>
        <taxon>Ecdysozoa</taxon>
        <taxon>Arthropoda</taxon>
        <taxon>Chelicerata</taxon>
        <taxon>Arachnida</taxon>
        <taxon>Acari</taxon>
        <taxon>Acariformes</taxon>
        <taxon>Sarcoptiformes</taxon>
        <taxon>Astigmata</taxon>
        <taxon>Psoroptidia</taxon>
        <taxon>Analgoidea</taxon>
        <taxon>Pyroglyphidae</taxon>
        <taxon>Dermatophagoidinae</taxon>
        <taxon>Dermatophagoides</taxon>
    </lineage>
</organism>
<feature type="domain" description="Fork-head" evidence="5">
    <location>
        <begin position="99"/>
        <end position="179"/>
    </location>
</feature>
<dbReference type="GO" id="GO:0000978">
    <property type="term" value="F:RNA polymerase II cis-regulatory region sequence-specific DNA binding"/>
    <property type="evidence" value="ECO:0007669"/>
    <property type="project" value="TreeGrafter"/>
</dbReference>
<dbReference type="InterPro" id="IPR036388">
    <property type="entry name" value="WH-like_DNA-bd_sf"/>
</dbReference>
<keyword evidence="2 3" id="KW-0539">Nucleus</keyword>
<dbReference type="PANTHER" id="PTHR11829:SF402">
    <property type="entry name" value="FORK HEAD DOMAIN-CONTAINING PROTEIN FD3-RELATED"/>
    <property type="match status" value="1"/>
</dbReference>
<dbReference type="Gene3D" id="1.10.10.10">
    <property type="entry name" value="Winged helix-like DNA-binding domain superfamily/Winged helix DNA-binding domain"/>
    <property type="match status" value="2"/>
</dbReference>
<name>A0A922I7Z2_DERFA</name>
<feature type="compositionally biased region" description="Polar residues" evidence="4">
    <location>
        <begin position="416"/>
        <end position="439"/>
    </location>
</feature>
<feature type="region of interest" description="Disordered" evidence="4">
    <location>
        <begin position="288"/>
        <end position="311"/>
    </location>
</feature>
<feature type="compositionally biased region" description="Low complexity" evidence="4">
    <location>
        <begin position="330"/>
        <end position="365"/>
    </location>
</feature>
<dbReference type="AlphaFoldDB" id="A0A922I7Z2"/>
<accession>A0A922I7Z2</accession>
<dbReference type="GO" id="GO:0005634">
    <property type="term" value="C:nucleus"/>
    <property type="evidence" value="ECO:0007669"/>
    <property type="project" value="UniProtKB-SubCell"/>
</dbReference>
<keyword evidence="7" id="KW-1185">Reference proteome</keyword>
<dbReference type="InterPro" id="IPR018122">
    <property type="entry name" value="TF_fork_head_CS_1"/>
</dbReference>
<evidence type="ECO:0000313" key="7">
    <source>
        <dbReference type="Proteomes" id="UP000790347"/>
    </source>
</evidence>
<evidence type="ECO:0000256" key="3">
    <source>
        <dbReference type="PROSITE-ProRule" id="PRU00089"/>
    </source>
</evidence>
<reference evidence="6" key="2">
    <citation type="journal article" date="2022" name="Res Sq">
        <title>Comparative Genomics Reveals Insights into the Divergent Evolution of Astigmatic Mites and Household Pest Adaptations.</title>
        <authorList>
            <person name="Xiong Q."/>
            <person name="Wan A.T.-Y."/>
            <person name="Liu X.-Y."/>
            <person name="Fung C.S.-H."/>
            <person name="Xiao X."/>
            <person name="Malainual N."/>
            <person name="Hou J."/>
            <person name="Wang L."/>
            <person name="Wang M."/>
            <person name="Yang K."/>
            <person name="Cui Y."/>
            <person name="Leung E."/>
            <person name="Nong W."/>
            <person name="Shin S.-K."/>
            <person name="Au S."/>
            <person name="Jeong K.Y."/>
            <person name="Chew F.T."/>
            <person name="Hui J."/>
            <person name="Leung T.F."/>
            <person name="Tungtrongchitr A."/>
            <person name="Zhong N."/>
            <person name="Liu Z."/>
            <person name="Tsui S."/>
        </authorList>
    </citation>
    <scope>NUCLEOTIDE SEQUENCE</scope>
    <source>
        <strain evidence="6">Derf</strain>
        <tissue evidence="6">Whole organism</tissue>
    </source>
</reference>
<dbReference type="InterPro" id="IPR050211">
    <property type="entry name" value="FOX_domain-containing"/>
</dbReference>
<feature type="compositionally biased region" description="Polar residues" evidence="4">
    <location>
        <begin position="288"/>
        <end position="299"/>
    </location>
</feature>
<feature type="region of interest" description="Disordered" evidence="4">
    <location>
        <begin position="330"/>
        <end position="374"/>
    </location>
</feature>
<evidence type="ECO:0000259" key="5">
    <source>
        <dbReference type="PROSITE" id="PS50039"/>
    </source>
</evidence>
<feature type="region of interest" description="Disordered" evidence="4">
    <location>
        <begin position="32"/>
        <end position="97"/>
    </location>
</feature>